<dbReference type="RefSeq" id="WP_171629048.1">
    <property type="nucleotide sequence ID" value="NZ_WHNY01000009.1"/>
</dbReference>
<organism evidence="2 3">
    <name type="scientific">Paenibacillus plantarum</name>
    <dbReference type="NCBI Taxonomy" id="2654975"/>
    <lineage>
        <taxon>Bacteria</taxon>
        <taxon>Bacillati</taxon>
        <taxon>Bacillota</taxon>
        <taxon>Bacilli</taxon>
        <taxon>Bacillales</taxon>
        <taxon>Paenibacillaceae</taxon>
        <taxon>Paenibacillus</taxon>
    </lineage>
</organism>
<evidence type="ECO:0000256" key="1">
    <source>
        <dbReference type="SAM" id="MobiDB-lite"/>
    </source>
</evidence>
<evidence type="ECO:0000313" key="3">
    <source>
        <dbReference type="Proteomes" id="UP000653578"/>
    </source>
</evidence>
<feature type="region of interest" description="Disordered" evidence="1">
    <location>
        <begin position="66"/>
        <end position="102"/>
    </location>
</feature>
<protein>
    <submittedName>
        <fullName evidence="2">Uncharacterized protein</fullName>
    </submittedName>
</protein>
<dbReference type="EMBL" id="WHNY01000009">
    <property type="protein sequence ID" value="NOU63244.1"/>
    <property type="molecule type" value="Genomic_DNA"/>
</dbReference>
<accession>A0ABX1X595</accession>
<proteinExistence type="predicted"/>
<comment type="caution">
    <text evidence="2">The sequence shown here is derived from an EMBL/GenBank/DDBJ whole genome shotgun (WGS) entry which is preliminary data.</text>
</comment>
<gene>
    <name evidence="2" type="ORF">GC096_04195</name>
</gene>
<feature type="compositionally biased region" description="Polar residues" evidence="1">
    <location>
        <begin position="71"/>
        <end position="92"/>
    </location>
</feature>
<sequence>MTEMNQSQTPMEYGSARSVVNEAREKLEGITDTLHAPVMGQAKKPRTYRKKALLAMPIWPFPNRVARESSETQSGRSTTALCETKSTNQETIVNRAHPKTVS</sequence>
<reference evidence="2 3" key="1">
    <citation type="submission" date="2019-10" db="EMBL/GenBank/DDBJ databases">
        <title>Description of Paenibacillus humi sp. nov.</title>
        <authorList>
            <person name="Carlier A."/>
            <person name="Qi S."/>
        </authorList>
    </citation>
    <scope>NUCLEOTIDE SEQUENCE [LARGE SCALE GENOMIC DNA]</scope>
    <source>
        <strain evidence="2 3">LMG 31461</strain>
    </source>
</reference>
<evidence type="ECO:0000313" key="2">
    <source>
        <dbReference type="EMBL" id="NOU63244.1"/>
    </source>
</evidence>
<dbReference type="Proteomes" id="UP000653578">
    <property type="component" value="Unassembled WGS sequence"/>
</dbReference>
<keyword evidence="3" id="KW-1185">Reference proteome</keyword>
<name>A0ABX1X595_9BACL</name>